<dbReference type="SUPFAM" id="SSF49265">
    <property type="entry name" value="Fibronectin type III"/>
    <property type="match status" value="1"/>
</dbReference>
<name>A0A0K0D8H7_ANGCA</name>
<dbReference type="CDD" id="cd00063">
    <property type="entry name" value="FN3"/>
    <property type="match status" value="2"/>
</dbReference>
<reference evidence="2" key="2">
    <citation type="submission" date="2017-02" db="UniProtKB">
        <authorList>
            <consortium name="WormBaseParasite"/>
        </authorList>
    </citation>
    <scope>IDENTIFICATION</scope>
</reference>
<dbReference type="AlphaFoldDB" id="A0A0K0D8H7"/>
<dbReference type="InterPro" id="IPR013783">
    <property type="entry name" value="Ig-like_fold"/>
</dbReference>
<protein>
    <submittedName>
        <fullName evidence="2">Fibronectin type-III domain-containing protein</fullName>
    </submittedName>
</protein>
<dbReference type="InterPro" id="IPR003961">
    <property type="entry name" value="FN3_dom"/>
</dbReference>
<dbReference type="Gene3D" id="2.60.40.10">
    <property type="entry name" value="Immunoglobulins"/>
    <property type="match status" value="2"/>
</dbReference>
<organism evidence="1 2">
    <name type="scientific">Angiostrongylus cantonensis</name>
    <name type="common">Rat lungworm</name>
    <dbReference type="NCBI Taxonomy" id="6313"/>
    <lineage>
        <taxon>Eukaryota</taxon>
        <taxon>Metazoa</taxon>
        <taxon>Ecdysozoa</taxon>
        <taxon>Nematoda</taxon>
        <taxon>Chromadorea</taxon>
        <taxon>Rhabditida</taxon>
        <taxon>Rhabditina</taxon>
        <taxon>Rhabditomorpha</taxon>
        <taxon>Strongyloidea</taxon>
        <taxon>Metastrongylidae</taxon>
        <taxon>Angiostrongylus</taxon>
    </lineage>
</organism>
<dbReference type="Proteomes" id="UP000035642">
    <property type="component" value="Unassembled WGS sequence"/>
</dbReference>
<dbReference type="STRING" id="6313.A0A0K0D8H7"/>
<keyword evidence="1" id="KW-1185">Reference proteome</keyword>
<sequence>MLADKHIVCQLYVHPITYWYDETDDDEDANGFDERFRFRRSRRTLKKRSLESKRRTIVFGPTATSGTVTDLQPDTDNYATIQMMNGAHDGEPSMVIQFRTDEGVPSPVRGLRVHPVNPRSPEEKAVVHLIWRKPRRPNGKLLHYIVMHCRTENGKVIEKDCPKQFVNAGRTQVGNLFCVLAFLALNI</sequence>
<reference evidence="1" key="1">
    <citation type="submission" date="2012-09" db="EMBL/GenBank/DDBJ databases">
        <authorList>
            <person name="Martin A.A."/>
        </authorList>
    </citation>
    <scope>NUCLEOTIDE SEQUENCE</scope>
</reference>
<evidence type="ECO:0000313" key="1">
    <source>
        <dbReference type="Proteomes" id="UP000035642"/>
    </source>
</evidence>
<proteinExistence type="predicted"/>
<evidence type="ECO:0000313" key="2">
    <source>
        <dbReference type="WBParaSite" id="ACAC_0000637201-mRNA-1"/>
    </source>
</evidence>
<dbReference type="InterPro" id="IPR036116">
    <property type="entry name" value="FN3_sf"/>
</dbReference>
<dbReference type="WBParaSite" id="ACAC_0000637201-mRNA-1">
    <property type="protein sequence ID" value="ACAC_0000637201-mRNA-1"/>
    <property type="gene ID" value="ACAC_0000637201"/>
</dbReference>
<accession>A0A0K0D8H7</accession>